<organism evidence="2 3">
    <name type="scientific">Thermococcus guaymasensis DSM 11113</name>
    <dbReference type="NCBI Taxonomy" id="1432656"/>
    <lineage>
        <taxon>Archaea</taxon>
        <taxon>Methanobacteriati</taxon>
        <taxon>Methanobacteriota</taxon>
        <taxon>Thermococci</taxon>
        <taxon>Thermococcales</taxon>
        <taxon>Thermococcaceae</taxon>
        <taxon>Thermococcus</taxon>
    </lineage>
</organism>
<sequence length="104" mass="11536">MPEVEVDKEAGEVKIPVDKATLEKLEKAAEILEELKKQVPGIPKPKIEEVITSITEAKEKLLPQVDLEKVIKTVGGTETELYIKFSNLTLDGEVTIKIAPLKKE</sequence>
<dbReference type="GO" id="GO:0003950">
    <property type="term" value="F:NAD+ poly-ADP-ribosyltransferase activity"/>
    <property type="evidence" value="ECO:0007669"/>
    <property type="project" value="InterPro"/>
</dbReference>
<dbReference type="EMBL" id="CP007140">
    <property type="protein sequence ID" value="AJC70773.1"/>
    <property type="molecule type" value="Genomic_DNA"/>
</dbReference>
<dbReference type="OrthoDB" id="66058at2157"/>
<proteinExistence type="predicted"/>
<dbReference type="InterPro" id="IPR004102">
    <property type="entry name" value="Poly(ADP-ribose)pol_reg_dom"/>
</dbReference>
<dbReference type="STRING" id="1432656.X802_00115"/>
<evidence type="ECO:0000313" key="2">
    <source>
        <dbReference type="EMBL" id="AJC70773.1"/>
    </source>
</evidence>
<gene>
    <name evidence="2" type="ORF">X802_00115</name>
</gene>
<keyword evidence="3" id="KW-1185">Reference proteome</keyword>
<reference evidence="2 3" key="1">
    <citation type="submission" date="2014-01" db="EMBL/GenBank/DDBJ databases">
        <title>Genome sequencing of Thermococcus guaymasensis.</title>
        <authorList>
            <person name="Zhang X."/>
            <person name="Alvare G."/>
            <person name="Fristensky B."/>
            <person name="Chen L."/>
            <person name="Suen T."/>
            <person name="Chen Q."/>
            <person name="Ma K."/>
        </authorList>
    </citation>
    <scope>NUCLEOTIDE SEQUENCE [LARGE SCALE GENOMIC DNA]</scope>
    <source>
        <strain evidence="2 3">DSM 11113</strain>
    </source>
</reference>
<dbReference type="PROSITE" id="PS51060">
    <property type="entry name" value="PARP_ALPHA_HD"/>
    <property type="match status" value="1"/>
</dbReference>
<dbReference type="GeneID" id="27134069"/>
<protein>
    <recommendedName>
        <fullName evidence="1">PARP alpha-helical domain-containing protein</fullName>
    </recommendedName>
</protein>
<dbReference type="PATRIC" id="fig|1432656.3.peg.23"/>
<feature type="domain" description="PARP alpha-helical" evidence="1">
    <location>
        <begin position="1"/>
        <end position="102"/>
    </location>
</feature>
<dbReference type="AlphaFoldDB" id="A0A0X1KHP2"/>
<dbReference type="Proteomes" id="UP000062043">
    <property type="component" value="Chromosome"/>
</dbReference>
<accession>A0A0X1KHP2</accession>
<evidence type="ECO:0000259" key="1">
    <source>
        <dbReference type="PROSITE" id="PS51060"/>
    </source>
</evidence>
<dbReference type="RefSeq" id="WP_062369930.1">
    <property type="nucleotide sequence ID" value="NZ_CP007140.1"/>
</dbReference>
<name>A0A0X1KHP2_9EURY</name>
<evidence type="ECO:0000313" key="3">
    <source>
        <dbReference type="Proteomes" id="UP000062043"/>
    </source>
</evidence>
<dbReference type="KEGG" id="tgy:X802_00115"/>